<evidence type="ECO:0000256" key="3">
    <source>
        <dbReference type="PIRSR" id="PIRSR001221-1"/>
    </source>
</evidence>
<dbReference type="PANTHER" id="PTHR46072:SF10">
    <property type="entry name" value="ACETAMIDASE"/>
    <property type="match status" value="1"/>
</dbReference>
<dbReference type="PANTHER" id="PTHR46072">
    <property type="entry name" value="AMIDASE-RELATED-RELATED"/>
    <property type="match status" value="1"/>
</dbReference>
<dbReference type="AlphaFoldDB" id="A0A9P5XV30"/>
<dbReference type="GO" id="GO:0016787">
    <property type="term" value="F:hydrolase activity"/>
    <property type="evidence" value="ECO:0007669"/>
    <property type="project" value="UniProtKB-KW"/>
</dbReference>
<dbReference type="OrthoDB" id="6428749at2759"/>
<dbReference type="Pfam" id="PF01425">
    <property type="entry name" value="Amidase"/>
    <property type="match status" value="1"/>
</dbReference>
<dbReference type="InterPro" id="IPR023631">
    <property type="entry name" value="Amidase_dom"/>
</dbReference>
<protein>
    <submittedName>
        <fullName evidence="5">Amidase signature domain-containing protein</fullName>
    </submittedName>
</protein>
<keyword evidence="2" id="KW-0378">Hydrolase</keyword>
<dbReference type="SUPFAM" id="SSF75304">
    <property type="entry name" value="Amidase signature (AS) enzymes"/>
    <property type="match status" value="1"/>
</dbReference>
<feature type="active site" description="Acyl-ester intermediate" evidence="3">
    <location>
        <position position="225"/>
    </location>
</feature>
<comment type="similarity">
    <text evidence="1">Belongs to the amidase family.</text>
</comment>
<sequence>MLFSLNAHHISCVRKQQERRSMIDSLPSIYSSPLSISDEAIHSLSLSQLVTQCKSGKIAPSQIMLVYAKKTLVAHASTNCATDIMFDEALRIPAVVNWPHDVDLEPSLGVGSSQDRPLMGVPVSIKDSLDIAGHDTTIGYSRNVDRPAVKSSAIVRLLKDSGALVHAKTTAPTGLIGLETTSDVFGCTTNPHKKTHTVGGSSGGGAALLACGGSKIEIGSDLGGSVRIPAHFCGIWSLKGSSGRFPTWGSLSPMVGLEGVSLVSSPMAGNLPDLGEFWKRVVDAKPWMYDHTCIPMPWKPVNFREEGRKLKWGVMINDGLFPPSPACRRALGMVISALREQGHEVAEFCPPNVFEGSKIGYQLIFADGGEQLRNSLVQPETLSKAAMPTLHLLGLPRIFKRIMAFFLRRSDPVSADLYSVMHPKSVVEVRDLVGQREQYRAAWHEKWIESGLDFVLTVPYPFPAFEHGASEKTTLMSAGYTLIFNMLDYTAGVLPVTFVDKDIDGLPPDFYSSKAYNDMNALAKGAYSVYDAEAMHGLPLGVQVVGKRLEEEKVLEGMNVIEEALKKQGMVFAGKMRA</sequence>
<gene>
    <name evidence="5" type="ORF">BDZ94DRAFT_1313529</name>
</gene>
<evidence type="ECO:0000256" key="2">
    <source>
        <dbReference type="ARBA" id="ARBA00022801"/>
    </source>
</evidence>
<accession>A0A9P5XV30</accession>
<evidence type="ECO:0000256" key="1">
    <source>
        <dbReference type="ARBA" id="ARBA00009199"/>
    </source>
</evidence>
<evidence type="ECO:0000313" key="5">
    <source>
        <dbReference type="EMBL" id="KAF9458148.1"/>
    </source>
</evidence>
<comment type="caution">
    <text evidence="5">The sequence shown here is derived from an EMBL/GenBank/DDBJ whole genome shotgun (WGS) entry which is preliminary data.</text>
</comment>
<feature type="active site" description="Charge relay system" evidence="3">
    <location>
        <position position="201"/>
    </location>
</feature>
<feature type="domain" description="Amidase" evidence="4">
    <location>
        <begin position="67"/>
        <end position="555"/>
    </location>
</feature>
<proteinExistence type="inferred from homology"/>
<dbReference type="InterPro" id="IPR036928">
    <property type="entry name" value="AS_sf"/>
</dbReference>
<keyword evidence="6" id="KW-1185">Reference proteome</keyword>
<organism evidence="5 6">
    <name type="scientific">Collybia nuda</name>
    <dbReference type="NCBI Taxonomy" id="64659"/>
    <lineage>
        <taxon>Eukaryota</taxon>
        <taxon>Fungi</taxon>
        <taxon>Dikarya</taxon>
        <taxon>Basidiomycota</taxon>
        <taxon>Agaricomycotina</taxon>
        <taxon>Agaricomycetes</taxon>
        <taxon>Agaricomycetidae</taxon>
        <taxon>Agaricales</taxon>
        <taxon>Tricholomatineae</taxon>
        <taxon>Clitocybaceae</taxon>
        <taxon>Collybia</taxon>
    </lineage>
</organism>
<feature type="active site" description="Charge relay system" evidence="3">
    <location>
        <position position="126"/>
    </location>
</feature>
<dbReference type="Gene3D" id="3.90.1300.10">
    <property type="entry name" value="Amidase signature (AS) domain"/>
    <property type="match status" value="1"/>
</dbReference>
<dbReference type="EMBL" id="MU150348">
    <property type="protein sequence ID" value="KAF9458148.1"/>
    <property type="molecule type" value="Genomic_DNA"/>
</dbReference>
<reference evidence="5" key="1">
    <citation type="submission" date="2020-11" db="EMBL/GenBank/DDBJ databases">
        <authorList>
            <consortium name="DOE Joint Genome Institute"/>
            <person name="Ahrendt S."/>
            <person name="Riley R."/>
            <person name="Andreopoulos W."/>
            <person name="Labutti K."/>
            <person name="Pangilinan J."/>
            <person name="Ruiz-Duenas F.J."/>
            <person name="Barrasa J.M."/>
            <person name="Sanchez-Garcia M."/>
            <person name="Camarero S."/>
            <person name="Miyauchi S."/>
            <person name="Serrano A."/>
            <person name="Linde D."/>
            <person name="Babiker R."/>
            <person name="Drula E."/>
            <person name="Ayuso-Fernandez I."/>
            <person name="Pacheco R."/>
            <person name="Padilla G."/>
            <person name="Ferreira P."/>
            <person name="Barriuso J."/>
            <person name="Kellner H."/>
            <person name="Castanera R."/>
            <person name="Alfaro M."/>
            <person name="Ramirez L."/>
            <person name="Pisabarro A.G."/>
            <person name="Kuo A."/>
            <person name="Tritt A."/>
            <person name="Lipzen A."/>
            <person name="He G."/>
            <person name="Yan M."/>
            <person name="Ng V."/>
            <person name="Cullen D."/>
            <person name="Martin F."/>
            <person name="Rosso M.-N."/>
            <person name="Henrissat B."/>
            <person name="Hibbett D."/>
            <person name="Martinez A.T."/>
            <person name="Grigoriev I.V."/>
        </authorList>
    </citation>
    <scope>NUCLEOTIDE SEQUENCE</scope>
    <source>
        <strain evidence="5">CBS 247.69</strain>
    </source>
</reference>
<dbReference type="PIRSF" id="PIRSF001221">
    <property type="entry name" value="Amidase_fungi"/>
    <property type="match status" value="1"/>
</dbReference>
<dbReference type="Proteomes" id="UP000807353">
    <property type="component" value="Unassembled WGS sequence"/>
</dbReference>
<name>A0A9P5XV30_9AGAR</name>
<evidence type="ECO:0000259" key="4">
    <source>
        <dbReference type="Pfam" id="PF01425"/>
    </source>
</evidence>
<evidence type="ECO:0000313" key="6">
    <source>
        <dbReference type="Proteomes" id="UP000807353"/>
    </source>
</evidence>